<feature type="binding site" evidence="8">
    <location>
        <position position="298"/>
    </location>
    <ligand>
        <name>Zn(2+)</name>
        <dbReference type="ChEBI" id="CHEBI:29105"/>
        <label>1</label>
    </ligand>
</feature>
<dbReference type="PROSITE" id="PS01359">
    <property type="entry name" value="ZF_PHD_1"/>
    <property type="match status" value="1"/>
</dbReference>
<dbReference type="PANTHER" id="PTHR10333">
    <property type="entry name" value="INHIBITOR OF GROWTH PROTEIN"/>
    <property type="match status" value="1"/>
</dbReference>
<dbReference type="InterPro" id="IPR019787">
    <property type="entry name" value="Znf_PHD-finger"/>
</dbReference>
<organism evidence="13 15">
    <name type="scientific">Rhodotorula toruloides</name>
    <name type="common">Yeast</name>
    <name type="synonym">Rhodosporidium toruloides</name>
    <dbReference type="NCBI Taxonomy" id="5286"/>
    <lineage>
        <taxon>Eukaryota</taxon>
        <taxon>Fungi</taxon>
        <taxon>Dikarya</taxon>
        <taxon>Basidiomycota</taxon>
        <taxon>Pucciniomycotina</taxon>
        <taxon>Microbotryomycetes</taxon>
        <taxon>Sporidiobolales</taxon>
        <taxon>Sporidiobolaceae</taxon>
        <taxon>Rhodotorula</taxon>
    </lineage>
</organism>
<dbReference type="SMART" id="SM00249">
    <property type="entry name" value="PHD"/>
    <property type="match status" value="1"/>
</dbReference>
<dbReference type="InterPro" id="IPR001965">
    <property type="entry name" value="Znf_PHD"/>
</dbReference>
<feature type="region of interest" description="Disordered" evidence="11">
    <location>
        <begin position="120"/>
        <end position="148"/>
    </location>
</feature>
<evidence type="ECO:0000313" key="15">
    <source>
        <dbReference type="Proteomes" id="UP000199069"/>
    </source>
</evidence>
<evidence type="ECO:0000256" key="1">
    <source>
        <dbReference type="ARBA" id="ARBA00004123"/>
    </source>
</evidence>
<dbReference type="InterPro" id="IPR019786">
    <property type="entry name" value="Zinc_finger_PHD-type_CS"/>
</dbReference>
<evidence type="ECO:0000256" key="8">
    <source>
        <dbReference type="PIRSR" id="PIRSR628651-51"/>
    </source>
</evidence>
<dbReference type="PANTHER" id="PTHR10333:SF42">
    <property type="entry name" value="INHIBITOR OF GROWTH PROTEIN 5"/>
    <property type="match status" value="1"/>
</dbReference>
<protein>
    <recommendedName>
        <fullName evidence="10">Chromatin modification-related protein</fullName>
    </recommendedName>
</protein>
<keyword evidence="7 10" id="KW-0539">Nucleus</keyword>
<comment type="similarity">
    <text evidence="2 10">Belongs to the ING family.</text>
</comment>
<feature type="region of interest" description="Disordered" evidence="11">
    <location>
        <begin position="1"/>
        <end position="64"/>
    </location>
</feature>
<dbReference type="OMA" id="KEREVWD"/>
<dbReference type="EMBL" id="LCTV02000010">
    <property type="protein sequence ID" value="PRQ72075.1"/>
    <property type="molecule type" value="Genomic_DNA"/>
</dbReference>
<dbReference type="EMBL" id="CWKI01000010">
    <property type="protein sequence ID" value="CTR09395.1"/>
    <property type="molecule type" value="Genomic_DNA"/>
</dbReference>
<keyword evidence="5 8" id="KW-0862">Zinc</keyword>
<feature type="binding site" evidence="8">
    <location>
        <position position="316"/>
    </location>
    <ligand>
        <name>Zn(2+)</name>
        <dbReference type="ChEBI" id="CHEBI:29105"/>
        <label>2</label>
    </ligand>
</feature>
<reference evidence="13 15" key="1">
    <citation type="submission" date="2015-07" db="EMBL/GenBank/DDBJ databases">
        <authorList>
            <person name="Cajimat M.N.B."/>
            <person name="Milazzo M.L."/>
            <person name="Fulhorst C.F."/>
        </authorList>
    </citation>
    <scope>NUCLEOTIDE SEQUENCE [LARGE SCALE GENOMIC DNA]</scope>
    <source>
        <strain evidence="13">Single colony</strain>
    </source>
</reference>
<dbReference type="SUPFAM" id="SSF57903">
    <property type="entry name" value="FYVE/PHD zinc finger"/>
    <property type="match status" value="1"/>
</dbReference>
<feature type="region of interest" description="Disordered" evidence="11">
    <location>
        <begin position="203"/>
        <end position="266"/>
    </location>
</feature>
<dbReference type="CDD" id="cd16859">
    <property type="entry name" value="ING_ING4_5"/>
    <property type="match status" value="1"/>
</dbReference>
<dbReference type="GO" id="GO:0000785">
    <property type="term" value="C:chromatin"/>
    <property type="evidence" value="ECO:0007669"/>
    <property type="project" value="UniProtKB-ARBA"/>
</dbReference>
<dbReference type="FunFam" id="3.30.40.10:FF:000016">
    <property type="entry name" value="Inhibitor of growth protein"/>
    <property type="match status" value="1"/>
</dbReference>
<feature type="binding site" evidence="8">
    <location>
        <position position="341"/>
    </location>
    <ligand>
        <name>Zn(2+)</name>
        <dbReference type="ChEBI" id="CHEBI:29105"/>
        <label>2</label>
    </ligand>
</feature>
<evidence type="ECO:0000313" key="13">
    <source>
        <dbReference type="EMBL" id="CTR09395.1"/>
    </source>
</evidence>
<accession>A0A0K3CLT3</accession>
<feature type="compositionally biased region" description="Low complexity" evidence="11">
    <location>
        <begin position="120"/>
        <end position="140"/>
    </location>
</feature>
<dbReference type="STRING" id="5286.A0A0K3CLT3"/>
<dbReference type="SMART" id="SM01408">
    <property type="entry name" value="ING"/>
    <property type="match status" value="1"/>
</dbReference>
<gene>
    <name evidence="13" type="primary">FGENESH: predicted gene_10.93</name>
    <name evidence="14" type="ORF">AAT19DRAFT_9414</name>
    <name evidence="13" type="ORF">BN2166_0052560</name>
</gene>
<evidence type="ECO:0000256" key="5">
    <source>
        <dbReference type="ARBA" id="ARBA00022833"/>
    </source>
</evidence>
<feature type="binding site" evidence="8">
    <location>
        <position position="325"/>
    </location>
    <ligand>
        <name>Zn(2+)</name>
        <dbReference type="ChEBI" id="CHEBI:29105"/>
        <label>1</label>
    </ligand>
</feature>
<feature type="compositionally biased region" description="Basic and acidic residues" evidence="11">
    <location>
        <begin position="257"/>
        <end position="266"/>
    </location>
</feature>
<feature type="binding site" evidence="8">
    <location>
        <position position="300"/>
    </location>
    <ligand>
        <name>Zn(2+)</name>
        <dbReference type="ChEBI" id="CHEBI:29105"/>
        <label>1</label>
    </ligand>
</feature>
<evidence type="ECO:0000256" key="11">
    <source>
        <dbReference type="SAM" id="MobiDB-lite"/>
    </source>
</evidence>
<comment type="domain">
    <text evidence="10">The PHD-type zinc finger mediates the binding to H3K4me3.</text>
</comment>
<sequence length="355" mass="39246">MAPTPRPAKRKRTDGPQATPKATKAAPDASDAAKSSSQTVALKKGKEKAVEPESVEGGAVEERDLEELERIYDMLAEEYHDILNELPLEYQRTFRLVRELEDQQQSHTAELQSSLETLVASTLNPSSAPSPAPSTSTSDEPPQPSHSMRARLNKLSSLATAAVRAGEDKVGLAITLYEAIDRHIRRLDADLARYEDSLVIGLREGTQPSHDAPSATRKSPPGPTTSLGAIALGEREAYDTVGSGSDGAGRAMRKKRTAEELEKEREWKRRRELLKQERAQKRKAESGMPVDPNEPTYCYCSRVSFGEMIACENDDCSREWFHLECVGLDKAPEGAWYCDDCVRDLNLDPKTLKPK</sequence>
<dbReference type="InterPro" id="IPR011011">
    <property type="entry name" value="Znf_FYVE_PHD"/>
</dbReference>
<evidence type="ECO:0000313" key="16">
    <source>
        <dbReference type="Proteomes" id="UP000239560"/>
    </source>
</evidence>
<dbReference type="Proteomes" id="UP000239560">
    <property type="component" value="Unassembled WGS sequence"/>
</dbReference>
<evidence type="ECO:0000256" key="6">
    <source>
        <dbReference type="ARBA" id="ARBA00022853"/>
    </source>
</evidence>
<feature type="binding site" evidence="8">
    <location>
        <position position="311"/>
    </location>
    <ligand>
        <name>Zn(2+)</name>
        <dbReference type="ChEBI" id="CHEBI:29105"/>
        <label>2</label>
    </ligand>
</feature>
<dbReference type="InterPro" id="IPR013083">
    <property type="entry name" value="Znf_RING/FYVE/PHD"/>
</dbReference>
<comment type="subcellular location">
    <subcellularLocation>
        <location evidence="1 10">Nucleus</location>
    </subcellularLocation>
</comment>
<evidence type="ECO:0000259" key="12">
    <source>
        <dbReference type="PROSITE" id="PS50016"/>
    </source>
</evidence>
<dbReference type="GO" id="GO:0006355">
    <property type="term" value="P:regulation of DNA-templated transcription"/>
    <property type="evidence" value="ECO:0007669"/>
    <property type="project" value="TreeGrafter"/>
</dbReference>
<dbReference type="Gene3D" id="6.10.140.1740">
    <property type="match status" value="1"/>
</dbReference>
<dbReference type="GO" id="GO:0005634">
    <property type="term" value="C:nucleus"/>
    <property type="evidence" value="ECO:0007669"/>
    <property type="project" value="UniProtKB-SubCell"/>
</dbReference>
<dbReference type="CDD" id="cd15505">
    <property type="entry name" value="PHD_ING"/>
    <property type="match status" value="1"/>
</dbReference>
<dbReference type="Pfam" id="PF12998">
    <property type="entry name" value="ING"/>
    <property type="match status" value="1"/>
</dbReference>
<keyword evidence="4 9" id="KW-0863">Zinc-finger</keyword>
<dbReference type="Proteomes" id="UP000199069">
    <property type="component" value="Unassembled WGS sequence"/>
</dbReference>
<keyword evidence="15" id="KW-1185">Reference proteome</keyword>
<keyword evidence="3 8" id="KW-0479">Metal-binding</keyword>
<dbReference type="OrthoDB" id="5411773at2759"/>
<reference evidence="14 16" key="2">
    <citation type="journal article" date="2018" name="Elife">
        <title>Functional genomics of lipid metabolism in the oleaginous yeast Rhodosporidium toruloides.</title>
        <authorList>
            <person name="Coradetti S.T."/>
            <person name="Pinel D."/>
            <person name="Geiselman G."/>
            <person name="Ito M."/>
            <person name="Mondo S."/>
            <person name="Reilly M.C."/>
            <person name="Cheng Y.F."/>
            <person name="Bauer S."/>
            <person name="Grigoriev I."/>
            <person name="Gladden J.M."/>
            <person name="Simmons B.A."/>
            <person name="Brem R."/>
            <person name="Arkin A.P."/>
            <person name="Skerker J.M."/>
        </authorList>
    </citation>
    <scope>NUCLEOTIDE SEQUENCE [LARGE SCALE GENOMIC DNA]</scope>
    <source>
        <strain evidence="14 16">NBRC 0880</strain>
    </source>
</reference>
<dbReference type="InterPro" id="IPR024610">
    <property type="entry name" value="ING_N_histone-binding"/>
</dbReference>
<dbReference type="GO" id="GO:0006325">
    <property type="term" value="P:chromatin organization"/>
    <property type="evidence" value="ECO:0007669"/>
    <property type="project" value="UniProtKB-KW"/>
</dbReference>
<proteinExistence type="inferred from homology"/>
<evidence type="ECO:0000256" key="9">
    <source>
        <dbReference type="PROSITE-ProRule" id="PRU00146"/>
    </source>
</evidence>
<evidence type="ECO:0000313" key="14">
    <source>
        <dbReference type="EMBL" id="PRQ72075.1"/>
    </source>
</evidence>
<dbReference type="GO" id="GO:0008270">
    <property type="term" value="F:zinc ion binding"/>
    <property type="evidence" value="ECO:0007669"/>
    <property type="project" value="UniProtKB-KW"/>
</dbReference>
<dbReference type="Pfam" id="PF23011">
    <property type="entry name" value="PHD-1st_NSD"/>
    <property type="match status" value="1"/>
</dbReference>
<evidence type="ECO:0000256" key="3">
    <source>
        <dbReference type="ARBA" id="ARBA00022723"/>
    </source>
</evidence>
<evidence type="ECO:0000256" key="7">
    <source>
        <dbReference type="ARBA" id="ARBA00023242"/>
    </source>
</evidence>
<feature type="domain" description="PHD-type" evidence="12">
    <location>
        <begin position="295"/>
        <end position="344"/>
    </location>
</feature>
<evidence type="ECO:0000256" key="4">
    <source>
        <dbReference type="ARBA" id="ARBA00022771"/>
    </source>
</evidence>
<dbReference type="InterPro" id="IPR059153">
    <property type="entry name" value="NSD_PHD-1st"/>
</dbReference>
<feature type="compositionally biased region" description="Low complexity" evidence="11">
    <location>
        <begin position="16"/>
        <end position="39"/>
    </location>
</feature>
<comment type="subunit">
    <text evidence="10">Component of an histone acetyltransferase complex. Interacts with H3K4me3 and to a lesser extent with H3K4me2.</text>
</comment>
<dbReference type="InterPro" id="IPR028651">
    <property type="entry name" value="ING_fam"/>
</dbReference>
<name>A0A0K3CLT3_RHOTO</name>
<dbReference type="Gene3D" id="3.30.40.10">
    <property type="entry name" value="Zinc/RING finger domain, C3HC4 (zinc finger)"/>
    <property type="match status" value="1"/>
</dbReference>
<evidence type="ECO:0000256" key="2">
    <source>
        <dbReference type="ARBA" id="ARBA00010210"/>
    </source>
</evidence>
<feature type="binding site" evidence="8">
    <location>
        <position position="322"/>
    </location>
    <ligand>
        <name>Zn(2+)</name>
        <dbReference type="ChEBI" id="CHEBI:29105"/>
        <label>1</label>
    </ligand>
</feature>
<evidence type="ECO:0000256" key="10">
    <source>
        <dbReference type="RuleBase" id="RU361213"/>
    </source>
</evidence>
<feature type="binding site" evidence="8">
    <location>
        <position position="338"/>
    </location>
    <ligand>
        <name>Zn(2+)</name>
        <dbReference type="ChEBI" id="CHEBI:29105"/>
        <label>2</label>
    </ligand>
</feature>
<keyword evidence="6 10" id="KW-0156">Chromatin regulator</keyword>
<dbReference type="AlphaFoldDB" id="A0A0K3CLT3"/>
<comment type="function">
    <text evidence="10">Component of an histone acetyltransferase complex.</text>
</comment>
<dbReference type="PROSITE" id="PS50016">
    <property type="entry name" value="ZF_PHD_2"/>
    <property type="match status" value="1"/>
</dbReference>